<evidence type="ECO:0000259" key="1">
    <source>
        <dbReference type="Pfam" id="PF16242"/>
    </source>
</evidence>
<dbReference type="InterPro" id="IPR012349">
    <property type="entry name" value="Split_barrel_FMN-bd"/>
</dbReference>
<comment type="caution">
    <text evidence="2">The sequence shown here is derived from an EMBL/GenBank/DDBJ whole genome shotgun (WGS) entry which is preliminary data.</text>
</comment>
<evidence type="ECO:0000313" key="2">
    <source>
        <dbReference type="EMBL" id="RJP66777.1"/>
    </source>
</evidence>
<dbReference type="Proteomes" id="UP000285961">
    <property type="component" value="Unassembled WGS sequence"/>
</dbReference>
<dbReference type="SUPFAM" id="SSF50475">
    <property type="entry name" value="FMN-binding split barrel"/>
    <property type="match status" value="1"/>
</dbReference>
<evidence type="ECO:0000313" key="3">
    <source>
        <dbReference type="Proteomes" id="UP000285961"/>
    </source>
</evidence>
<dbReference type="InterPro" id="IPR052917">
    <property type="entry name" value="Stress-Dev_Protein"/>
</dbReference>
<dbReference type="InterPro" id="IPR038725">
    <property type="entry name" value="YdaG_split_barrel_FMN-bd"/>
</dbReference>
<reference evidence="2 3" key="1">
    <citation type="journal article" date="2017" name="ISME J.">
        <title>Energy and carbon metabolisms in a deep terrestrial subsurface fluid microbial community.</title>
        <authorList>
            <person name="Momper L."/>
            <person name="Jungbluth S.P."/>
            <person name="Lee M.D."/>
            <person name="Amend J.P."/>
        </authorList>
    </citation>
    <scope>NUCLEOTIDE SEQUENCE [LARGE SCALE GENOMIC DNA]</scope>
    <source>
        <strain evidence="2">SURF_17</strain>
    </source>
</reference>
<accession>A0A419ESZ2</accession>
<dbReference type="PANTHER" id="PTHR34818:SF1">
    <property type="entry name" value="PROTEIN BLI-3"/>
    <property type="match status" value="1"/>
</dbReference>
<name>A0A419ESZ2_9BACT</name>
<organism evidence="2 3">
    <name type="scientific">Candidatus Abyssobacteria bacterium SURF_17</name>
    <dbReference type="NCBI Taxonomy" id="2093361"/>
    <lineage>
        <taxon>Bacteria</taxon>
        <taxon>Pseudomonadati</taxon>
        <taxon>Candidatus Hydrogenedentota</taxon>
        <taxon>Candidatus Abyssobacteria</taxon>
    </lineage>
</organism>
<feature type="domain" description="General stress protein FMN-binding split barrel" evidence="1">
    <location>
        <begin position="52"/>
        <end position="178"/>
    </location>
</feature>
<protein>
    <recommendedName>
        <fullName evidence="1">General stress protein FMN-binding split barrel domain-containing protein</fullName>
    </recommendedName>
</protein>
<dbReference type="PANTHER" id="PTHR34818">
    <property type="entry name" value="PROTEIN BLI-3"/>
    <property type="match status" value="1"/>
</dbReference>
<sequence>MIPTLVNVLCRRCCDREKIPFVLPKRTGIMSRELGGLEAPREGENAMDQKEAKKRAFDLVKSCDVFVLSTVDGGNRPHSRLMGTKLVEKDMTIYMEAHTDSKKMGQIEKNPRAQLLFAAKDYSEVVTLSGKATLDGSPSIRKRIWEENPQSARYFSRYDDPTLGIIRFEPHELAYYGPSTGTEIIEMKL</sequence>
<dbReference type="Pfam" id="PF16242">
    <property type="entry name" value="Pyrid_ox_like"/>
    <property type="match status" value="1"/>
</dbReference>
<dbReference type="EMBL" id="QZKI01000111">
    <property type="protein sequence ID" value="RJP66777.1"/>
    <property type="molecule type" value="Genomic_DNA"/>
</dbReference>
<dbReference type="Gene3D" id="2.30.110.10">
    <property type="entry name" value="Electron Transport, Fmn-binding Protein, Chain A"/>
    <property type="match status" value="1"/>
</dbReference>
<proteinExistence type="predicted"/>
<dbReference type="AlphaFoldDB" id="A0A419ESZ2"/>
<gene>
    <name evidence="2" type="ORF">C4532_15620</name>
</gene>